<dbReference type="InterPro" id="IPR011335">
    <property type="entry name" value="Restrct_endonuc-II-like"/>
</dbReference>
<comment type="caution">
    <text evidence="1">The sequence shown here is derived from an EMBL/GenBank/DDBJ whole genome shotgun (WGS) entry which is preliminary data.</text>
</comment>
<evidence type="ECO:0008006" key="3">
    <source>
        <dbReference type="Google" id="ProtNLM"/>
    </source>
</evidence>
<organism evidence="1 2">
    <name type="scientific">Neptuniibacter caesariensis</name>
    <dbReference type="NCBI Taxonomy" id="207954"/>
    <lineage>
        <taxon>Bacteria</taxon>
        <taxon>Pseudomonadati</taxon>
        <taxon>Pseudomonadota</taxon>
        <taxon>Gammaproteobacteria</taxon>
        <taxon>Oceanospirillales</taxon>
        <taxon>Oceanospirillaceae</taxon>
        <taxon>Neptuniibacter</taxon>
    </lineage>
</organism>
<dbReference type="SUPFAM" id="SSF52980">
    <property type="entry name" value="Restriction endonuclease-like"/>
    <property type="match status" value="1"/>
</dbReference>
<proteinExistence type="predicted"/>
<dbReference type="Proteomes" id="UP000002171">
    <property type="component" value="Unassembled WGS sequence"/>
</dbReference>
<dbReference type="InterPro" id="IPR009822">
    <property type="entry name" value="YaeQ"/>
</dbReference>
<evidence type="ECO:0000313" key="1">
    <source>
        <dbReference type="EMBL" id="EAR61974.1"/>
    </source>
</evidence>
<dbReference type="SMART" id="SM01322">
    <property type="entry name" value="YaeQ"/>
    <property type="match status" value="1"/>
</dbReference>
<dbReference type="Gene3D" id="3.10.640.10">
    <property type="entry name" value="Restriction endonuclease-like alpha-beta roll domain"/>
    <property type="match status" value="1"/>
</dbReference>
<sequence length="192" mass="21706">MQYKDAQISDRNEIMALKPTIYKANLNLVDMNQDLYCSEKLTIALHPSETETRMMVRIVAFALNYDTDLSFTKGLSTADEPDLWVVRPDGSIPCWIEVGQASADRLRKGVSRADKVKLYAYGSEVDVWWPKHASDLNALPKTEIFAFDANEAEQLPQLCERNMELTVTISEDHIFVTSDKGQVELKLTTLSS</sequence>
<dbReference type="Pfam" id="PF07152">
    <property type="entry name" value="YaeQ"/>
    <property type="match status" value="1"/>
</dbReference>
<keyword evidence="2" id="KW-1185">Reference proteome</keyword>
<name>A0A7U8C860_NEPCE</name>
<accession>A0A7U8C860</accession>
<protein>
    <recommendedName>
        <fullName evidence="3">YaeQ family protein</fullName>
    </recommendedName>
</protein>
<dbReference type="EMBL" id="AAOW01000005">
    <property type="protein sequence ID" value="EAR61974.1"/>
    <property type="molecule type" value="Genomic_DNA"/>
</dbReference>
<evidence type="ECO:0000313" key="2">
    <source>
        <dbReference type="Proteomes" id="UP000002171"/>
    </source>
</evidence>
<dbReference type="InterPro" id="IPR038590">
    <property type="entry name" value="YaeQ_sf"/>
</dbReference>
<gene>
    <name evidence="1" type="ORF">MED92_03463</name>
</gene>
<dbReference type="AlphaFoldDB" id="A0A7U8C860"/>
<dbReference type="PANTHER" id="PTHR38784:SF1">
    <property type="entry name" value="SUCROSE PHOSPHORYLASE"/>
    <property type="match status" value="1"/>
</dbReference>
<reference evidence="1 2" key="1">
    <citation type="submission" date="2006-02" db="EMBL/GenBank/DDBJ databases">
        <authorList>
            <person name="Pinhassi J."/>
            <person name="Pedros-Alio C."/>
            <person name="Ferriera S."/>
            <person name="Johnson J."/>
            <person name="Kravitz S."/>
            <person name="Halpern A."/>
            <person name="Remington K."/>
            <person name="Beeson K."/>
            <person name="Tran B."/>
            <person name="Rogers Y.-H."/>
            <person name="Friedman R."/>
            <person name="Venter J.C."/>
        </authorList>
    </citation>
    <scope>NUCLEOTIDE SEQUENCE [LARGE SCALE GENOMIC DNA]</scope>
    <source>
        <strain evidence="1 2">MED92</strain>
    </source>
</reference>
<dbReference type="PIRSF" id="PIRSF011484">
    <property type="entry name" value="YaeQ"/>
    <property type="match status" value="1"/>
</dbReference>
<dbReference type="PANTHER" id="PTHR38784">
    <property type="entry name" value="SUCROSE PHOSPHORYLASE"/>
    <property type="match status" value="1"/>
</dbReference>